<feature type="chain" id="PRO_5045447822" description="DUF2946 domain-containing protein" evidence="1">
    <location>
        <begin position="28"/>
        <end position="117"/>
    </location>
</feature>
<dbReference type="EMBL" id="JAQZSM010000010">
    <property type="protein sequence ID" value="MDD7971839.1"/>
    <property type="molecule type" value="Genomic_DNA"/>
</dbReference>
<sequence length="117" mass="12400">MTNLARTLSVVALALSLALAGIGFVQARHLAAGAQTLVICTGYGLVSITIDADGNPVEQTVPCPDCVVTVIAGLSDTVQFPDALVRFHRMQWHVSEPIWQAGAAGFWARSRAPPEFV</sequence>
<name>A0ABT5TA38_9RHOB</name>
<accession>A0ABT5TA38</accession>
<organism evidence="2 3">
    <name type="scientific">Roseinatronobacter alkalisoli</name>
    <dbReference type="NCBI Taxonomy" id="3028235"/>
    <lineage>
        <taxon>Bacteria</taxon>
        <taxon>Pseudomonadati</taxon>
        <taxon>Pseudomonadota</taxon>
        <taxon>Alphaproteobacteria</taxon>
        <taxon>Rhodobacterales</taxon>
        <taxon>Paracoccaceae</taxon>
        <taxon>Roseinatronobacter</taxon>
    </lineage>
</organism>
<protein>
    <recommendedName>
        <fullName evidence="4">DUF2946 domain-containing protein</fullName>
    </recommendedName>
</protein>
<evidence type="ECO:0000313" key="2">
    <source>
        <dbReference type="EMBL" id="MDD7971839.1"/>
    </source>
</evidence>
<gene>
    <name evidence="2" type="ORF">PUT78_12070</name>
</gene>
<evidence type="ECO:0008006" key="4">
    <source>
        <dbReference type="Google" id="ProtNLM"/>
    </source>
</evidence>
<keyword evidence="3" id="KW-1185">Reference proteome</keyword>
<proteinExistence type="predicted"/>
<keyword evidence="1" id="KW-0732">Signal</keyword>
<evidence type="ECO:0000313" key="3">
    <source>
        <dbReference type="Proteomes" id="UP001431784"/>
    </source>
</evidence>
<evidence type="ECO:0000256" key="1">
    <source>
        <dbReference type="SAM" id="SignalP"/>
    </source>
</evidence>
<dbReference type="RefSeq" id="WP_274352516.1">
    <property type="nucleotide sequence ID" value="NZ_JAQZSM010000010.1"/>
</dbReference>
<dbReference type="Proteomes" id="UP001431784">
    <property type="component" value="Unassembled WGS sequence"/>
</dbReference>
<feature type="signal peptide" evidence="1">
    <location>
        <begin position="1"/>
        <end position="27"/>
    </location>
</feature>
<comment type="caution">
    <text evidence="2">The sequence shown here is derived from an EMBL/GenBank/DDBJ whole genome shotgun (WGS) entry which is preliminary data.</text>
</comment>
<reference evidence="2" key="1">
    <citation type="submission" date="2023-02" db="EMBL/GenBank/DDBJ databases">
        <title>Description of Roseinatronobacter alkalisoli sp. nov., an alkaliphilic bacerium isolated from soda soil.</title>
        <authorList>
            <person name="Wei W."/>
        </authorList>
    </citation>
    <scope>NUCLEOTIDE SEQUENCE</scope>
    <source>
        <strain evidence="2">HJB301</strain>
    </source>
</reference>